<dbReference type="AlphaFoldDB" id="A0A9D3S4B3"/>
<gene>
    <name evidence="1" type="ORF">ANANG_G00044050</name>
</gene>
<feature type="non-terminal residue" evidence="1">
    <location>
        <position position="1"/>
    </location>
</feature>
<keyword evidence="2" id="KW-1185">Reference proteome</keyword>
<evidence type="ECO:0000313" key="2">
    <source>
        <dbReference type="Proteomes" id="UP001044222"/>
    </source>
</evidence>
<dbReference type="Proteomes" id="UP001044222">
    <property type="component" value="Unassembled WGS sequence"/>
</dbReference>
<protein>
    <submittedName>
        <fullName evidence="1">Uncharacterized protein</fullName>
    </submittedName>
</protein>
<reference evidence="1" key="1">
    <citation type="submission" date="2021-01" db="EMBL/GenBank/DDBJ databases">
        <title>A chromosome-scale assembly of European eel, Anguilla anguilla.</title>
        <authorList>
            <person name="Henkel C."/>
            <person name="Jong-Raadsen S.A."/>
            <person name="Dufour S."/>
            <person name="Weltzien F.-A."/>
            <person name="Palstra A.P."/>
            <person name="Pelster B."/>
            <person name="Spaink H.P."/>
            <person name="Van Den Thillart G.E."/>
            <person name="Jansen H."/>
            <person name="Zahm M."/>
            <person name="Klopp C."/>
            <person name="Cedric C."/>
            <person name="Louis A."/>
            <person name="Berthelot C."/>
            <person name="Parey E."/>
            <person name="Roest Crollius H."/>
            <person name="Montfort J."/>
            <person name="Robinson-Rechavi M."/>
            <person name="Bucao C."/>
            <person name="Bouchez O."/>
            <person name="Gislard M."/>
            <person name="Lluch J."/>
            <person name="Milhes M."/>
            <person name="Lampietro C."/>
            <person name="Lopez Roques C."/>
            <person name="Donnadieu C."/>
            <person name="Braasch I."/>
            <person name="Desvignes T."/>
            <person name="Postlethwait J."/>
            <person name="Bobe J."/>
            <person name="Guiguen Y."/>
            <person name="Dirks R."/>
        </authorList>
    </citation>
    <scope>NUCLEOTIDE SEQUENCE</scope>
    <source>
        <strain evidence="1">Tag_6206</strain>
        <tissue evidence="1">Liver</tissue>
    </source>
</reference>
<proteinExistence type="predicted"/>
<dbReference type="EMBL" id="JAFIRN010000002">
    <property type="protein sequence ID" value="KAG5854999.1"/>
    <property type="molecule type" value="Genomic_DNA"/>
</dbReference>
<sequence>QPDERQEVSSAPLFLLFYSDVTGESISSSDAMTASLSTSDVSGESISSSDVMPASFSISDVLGAVGPAFRDVSAAAKRALSMEVVKVPLFPLRQPAEPQGRLSLWSTPTMLTLAHHQQTPLLSPSLWAQVFMHAHGHAHRHITKGSA</sequence>
<name>A0A9D3S4B3_ANGAN</name>
<accession>A0A9D3S4B3</accession>
<evidence type="ECO:0000313" key="1">
    <source>
        <dbReference type="EMBL" id="KAG5854999.1"/>
    </source>
</evidence>
<comment type="caution">
    <text evidence="1">The sequence shown here is derived from an EMBL/GenBank/DDBJ whole genome shotgun (WGS) entry which is preliminary data.</text>
</comment>
<organism evidence="1 2">
    <name type="scientific">Anguilla anguilla</name>
    <name type="common">European freshwater eel</name>
    <name type="synonym">Muraena anguilla</name>
    <dbReference type="NCBI Taxonomy" id="7936"/>
    <lineage>
        <taxon>Eukaryota</taxon>
        <taxon>Metazoa</taxon>
        <taxon>Chordata</taxon>
        <taxon>Craniata</taxon>
        <taxon>Vertebrata</taxon>
        <taxon>Euteleostomi</taxon>
        <taxon>Actinopterygii</taxon>
        <taxon>Neopterygii</taxon>
        <taxon>Teleostei</taxon>
        <taxon>Anguilliformes</taxon>
        <taxon>Anguillidae</taxon>
        <taxon>Anguilla</taxon>
    </lineage>
</organism>